<evidence type="ECO:0000313" key="5">
    <source>
        <dbReference type="Proteomes" id="UP001165085"/>
    </source>
</evidence>
<evidence type="ECO:0000313" key="4">
    <source>
        <dbReference type="EMBL" id="GMH90014.1"/>
    </source>
</evidence>
<dbReference type="EMBL" id="BRXY01000365">
    <property type="protein sequence ID" value="GMH90014.1"/>
    <property type="molecule type" value="Genomic_DNA"/>
</dbReference>
<dbReference type="Pfam" id="PF00397">
    <property type="entry name" value="WW"/>
    <property type="match status" value="1"/>
</dbReference>
<dbReference type="InterPro" id="IPR036020">
    <property type="entry name" value="WW_dom_sf"/>
</dbReference>
<dbReference type="SUPFAM" id="SSF57184">
    <property type="entry name" value="Growth factor receptor domain"/>
    <property type="match status" value="1"/>
</dbReference>
<feature type="region of interest" description="Disordered" evidence="1">
    <location>
        <begin position="801"/>
        <end position="860"/>
    </location>
</feature>
<dbReference type="Gene3D" id="2.20.70.10">
    <property type="match status" value="1"/>
</dbReference>
<evidence type="ECO:0000256" key="2">
    <source>
        <dbReference type="SAM" id="Phobius"/>
    </source>
</evidence>
<feature type="transmembrane region" description="Helical" evidence="2">
    <location>
        <begin position="382"/>
        <end position="401"/>
    </location>
</feature>
<sequence length="860" mass="94138">MYKLYWIILYHRRLCFMHAVCSRSLQLHPIRHLVRHLHSMRSRKGNSCRIKFMYKLRARNIRDRGLGFLHAVSCEAGKASSTKGATSESTCTSCEPGSYTTTEASTSCTSCEAGRYSSTVSATSVDTCIVCEAGKAAAAGSSSCTSCIGSYSTTEGSASCTQCAAGRYSSTPSATSSDNCLACEAGKASSTIDSSICTSCEPGTYSTAASESCGDCANGRYATTTASQNICKACEAGKASSTTGTTSCTSCEAGTYTPDEASTSCKSCSEDGVSCNTRACDDDHFNNNGKCEKCDNIVSTMILAGSFLSFAVAAYYSAAIATNRKKMMQLKVATTFFQTAELTTLIKVSWPAIVFFTLPFQLPISDTKCLASSSGWNQLHTFYAYIYGPILIFSVPLLSASGTQPRSSERKKVAGLLTVLISLWYSPLLQTIASMYDCFEDPERENGWFITSDPSVSCEPSLKRKIVNIHAGVLSLVVGLGFPLLSFLKIRSLRKADKLDFDSSLANLFQFYNTRMPYFETVQFVRKGLLILALTWFADSPKIQAISGLGINGSFLLLLSCTRPFAYYPTSNSRRNLFQVAEVSSTITCMIGNTLGLVGSFSASDESFIDPLGNALAFINITFFILFMLTYRREVKESAKREAEWAAGVKINSSLGAELKDAVAEWNLLVMNIEDDDGMEERHRLQIVDEMPFVKSRIVAAMRISLMETEEKHIMNVTHQIREAFNAANFRKKCRRFQRVLDPVNEDFEKFVGEARGPFNVLEIAREQKLEFVSGVLERGDSSTVEEGEGNNPLQEIEMTTKKAKSKADPLSPPPPPPPPPAPPPPPPKSKPDPWISATDATGKRYYIHRETNETVWTKP</sequence>
<comment type="caution">
    <text evidence="4">The sequence shown here is derived from an EMBL/GenBank/DDBJ whole genome shotgun (WGS) entry which is preliminary data.</text>
</comment>
<dbReference type="InterPro" id="IPR001202">
    <property type="entry name" value="WW_dom"/>
</dbReference>
<feature type="transmembrane region" description="Helical" evidence="2">
    <location>
        <begin position="577"/>
        <end position="600"/>
    </location>
</feature>
<proteinExistence type="predicted"/>
<dbReference type="SMART" id="SM01411">
    <property type="entry name" value="Ephrin_rec_like"/>
    <property type="match status" value="4"/>
</dbReference>
<dbReference type="CDD" id="cd00185">
    <property type="entry name" value="TNFRSF"/>
    <property type="match status" value="1"/>
</dbReference>
<feature type="transmembrane region" description="Helical" evidence="2">
    <location>
        <begin position="342"/>
        <end position="362"/>
    </location>
</feature>
<dbReference type="PANTHER" id="PTHR46967:SF2">
    <property type="entry name" value="SUSHI, VON WILLEBRAND FACTOR TYPE A, EGF AND PENTRAXIN DOMAIN-CONTAINING PROTEIN 1-LIKE"/>
    <property type="match status" value="1"/>
</dbReference>
<dbReference type="CDD" id="cd00201">
    <property type="entry name" value="WW"/>
    <property type="match status" value="1"/>
</dbReference>
<accession>A0A9W7BFX3</accession>
<feature type="transmembrane region" description="Helical" evidence="2">
    <location>
        <begin position="469"/>
        <end position="488"/>
    </location>
</feature>
<evidence type="ECO:0000259" key="3">
    <source>
        <dbReference type="PROSITE" id="PS50020"/>
    </source>
</evidence>
<organism evidence="4 5">
    <name type="scientific">Triparma strigata</name>
    <dbReference type="NCBI Taxonomy" id="1606541"/>
    <lineage>
        <taxon>Eukaryota</taxon>
        <taxon>Sar</taxon>
        <taxon>Stramenopiles</taxon>
        <taxon>Ochrophyta</taxon>
        <taxon>Bolidophyceae</taxon>
        <taxon>Parmales</taxon>
        <taxon>Triparmaceae</taxon>
        <taxon>Triparma</taxon>
    </lineage>
</organism>
<evidence type="ECO:0000256" key="1">
    <source>
        <dbReference type="SAM" id="MobiDB-lite"/>
    </source>
</evidence>
<protein>
    <recommendedName>
        <fullName evidence="3">WW domain-containing protein</fullName>
    </recommendedName>
</protein>
<keyword evidence="2" id="KW-0472">Membrane</keyword>
<dbReference type="InterPro" id="IPR009030">
    <property type="entry name" value="Growth_fac_rcpt_cys_sf"/>
</dbReference>
<dbReference type="AlphaFoldDB" id="A0A9W7BFX3"/>
<keyword evidence="2" id="KW-1133">Transmembrane helix</keyword>
<feature type="transmembrane region" description="Helical" evidence="2">
    <location>
        <begin position="413"/>
        <end position="436"/>
    </location>
</feature>
<dbReference type="PANTHER" id="PTHR46967">
    <property type="entry name" value="INSULIN-LIKE GROWTH FACTOR BINDING PROTEIN,N-TERMINAL"/>
    <property type="match status" value="1"/>
</dbReference>
<name>A0A9W7BFX3_9STRA</name>
<dbReference type="PROSITE" id="PS50020">
    <property type="entry name" value="WW_DOMAIN_2"/>
    <property type="match status" value="1"/>
</dbReference>
<reference evidence="5" key="1">
    <citation type="journal article" date="2023" name="Commun. Biol.">
        <title>Genome analysis of Parmales, the sister group of diatoms, reveals the evolutionary specialization of diatoms from phago-mixotrophs to photoautotrophs.</title>
        <authorList>
            <person name="Ban H."/>
            <person name="Sato S."/>
            <person name="Yoshikawa S."/>
            <person name="Yamada K."/>
            <person name="Nakamura Y."/>
            <person name="Ichinomiya M."/>
            <person name="Sato N."/>
            <person name="Blanc-Mathieu R."/>
            <person name="Endo H."/>
            <person name="Kuwata A."/>
            <person name="Ogata H."/>
        </authorList>
    </citation>
    <scope>NUCLEOTIDE SEQUENCE [LARGE SCALE GENOMIC DNA]</scope>
    <source>
        <strain evidence="5">NIES 3701</strain>
    </source>
</reference>
<feature type="domain" description="WW" evidence="3">
    <location>
        <begin position="829"/>
        <end position="860"/>
    </location>
</feature>
<feature type="transmembrane region" description="Helical" evidence="2">
    <location>
        <begin position="612"/>
        <end position="631"/>
    </location>
</feature>
<feature type="compositionally biased region" description="Pro residues" evidence="1">
    <location>
        <begin position="811"/>
        <end position="829"/>
    </location>
</feature>
<feature type="transmembrane region" description="Helical" evidence="2">
    <location>
        <begin position="297"/>
        <end position="321"/>
    </location>
</feature>
<gene>
    <name evidence="4" type="ORF">TrST_g10996</name>
</gene>
<dbReference type="OrthoDB" id="206284at2759"/>
<keyword evidence="2" id="KW-0812">Transmembrane</keyword>
<dbReference type="SUPFAM" id="SSF51045">
    <property type="entry name" value="WW domain"/>
    <property type="match status" value="1"/>
</dbReference>
<dbReference type="Proteomes" id="UP001165085">
    <property type="component" value="Unassembled WGS sequence"/>
</dbReference>
<keyword evidence="5" id="KW-1185">Reference proteome</keyword>